<sequence length="183" mass="20453">MCVEIDCGTICLISCTVRYVAVDFSPANERDALTGFLDKQRDALIRKARGVNDFDARRAPTTSSLSLLGLLKHLTVWEQRWFQGVVAGRPLPDGWPESRPQTPDLDFLVDEADTVAQWVSHYEHAVGVSRQIVAAMDLDHPCARTDIIDGNLRWVLLHLIEETARHVGHADIIRETLDGSRGL</sequence>
<dbReference type="KEGG" id="ntp:CRH09_25070"/>
<dbReference type="Pfam" id="PF04978">
    <property type="entry name" value="MST"/>
    <property type="match status" value="1"/>
</dbReference>
<reference evidence="1 2" key="1">
    <citation type="submission" date="2017-10" db="EMBL/GenBank/DDBJ databases">
        <title>Comparative genomics between pathogenic Norcardia.</title>
        <authorList>
            <person name="Zeng L."/>
        </authorList>
    </citation>
    <scope>NUCLEOTIDE SEQUENCE [LARGE SCALE GENOMIC DNA]</scope>
    <source>
        <strain evidence="1 2">NC_YFY_NT001</strain>
    </source>
</reference>
<evidence type="ECO:0000313" key="2">
    <source>
        <dbReference type="Proteomes" id="UP000221961"/>
    </source>
</evidence>
<evidence type="ECO:0000313" key="1">
    <source>
        <dbReference type="EMBL" id="ATL68965.1"/>
    </source>
</evidence>
<protein>
    <submittedName>
        <fullName evidence="1">Mini-circle protein</fullName>
    </submittedName>
</protein>
<accession>A0A291RNQ0</accession>
<name>A0A291RNQ0_9NOCA</name>
<dbReference type="EMBL" id="CP023778">
    <property type="protein sequence ID" value="ATL68965.1"/>
    <property type="molecule type" value="Genomic_DNA"/>
</dbReference>
<dbReference type="Proteomes" id="UP000221961">
    <property type="component" value="Chromosome"/>
</dbReference>
<gene>
    <name evidence="1" type="ORF">CRH09_25070</name>
</gene>
<dbReference type="SUPFAM" id="SSF109854">
    <property type="entry name" value="DinB/YfiT-like putative metalloenzymes"/>
    <property type="match status" value="1"/>
</dbReference>
<dbReference type="InterPro" id="IPR007061">
    <property type="entry name" value="MST-like"/>
</dbReference>
<dbReference type="Gene3D" id="1.20.120.450">
    <property type="entry name" value="dinb family like domain"/>
    <property type="match status" value="1"/>
</dbReference>
<organism evidence="1 2">
    <name type="scientific">Nocardia terpenica</name>
    <dbReference type="NCBI Taxonomy" id="455432"/>
    <lineage>
        <taxon>Bacteria</taxon>
        <taxon>Bacillati</taxon>
        <taxon>Actinomycetota</taxon>
        <taxon>Actinomycetes</taxon>
        <taxon>Mycobacteriales</taxon>
        <taxon>Nocardiaceae</taxon>
        <taxon>Nocardia</taxon>
    </lineage>
</organism>
<proteinExistence type="predicted"/>
<dbReference type="AlphaFoldDB" id="A0A291RNQ0"/>
<dbReference type="InterPro" id="IPR034660">
    <property type="entry name" value="DinB/YfiT-like"/>
</dbReference>